<dbReference type="InterPro" id="IPR015947">
    <property type="entry name" value="PUA-like_sf"/>
</dbReference>
<protein>
    <recommendedName>
        <fullName evidence="5">tRNA pseudouridine synthase B</fullName>
        <ecNumber evidence="5">5.4.99.25</ecNumber>
    </recommendedName>
    <alternativeName>
        <fullName evidence="5">tRNA pseudouridine(55) synthase</fullName>
        <shortName evidence="5">Psi55 synthase</shortName>
    </alternativeName>
    <alternativeName>
        <fullName evidence="5">tRNA pseudouridylate synthase</fullName>
    </alternativeName>
    <alternativeName>
        <fullName evidence="5">tRNA-uridine isomerase</fullName>
    </alternativeName>
</protein>
<dbReference type="InterPro" id="IPR015225">
    <property type="entry name" value="tRNA_psdUridine_synth_fam2_C"/>
</dbReference>
<dbReference type="Gene3D" id="2.30.130.10">
    <property type="entry name" value="PUA domain"/>
    <property type="match status" value="1"/>
</dbReference>
<gene>
    <name evidence="5" type="primary">truB</name>
    <name evidence="10" type="ORF">DVS28_a3380</name>
</gene>
<dbReference type="InterPro" id="IPR036974">
    <property type="entry name" value="PUA_sf"/>
</dbReference>
<dbReference type="Pfam" id="PF01509">
    <property type="entry name" value="TruB_N"/>
    <property type="match status" value="1"/>
</dbReference>
<dbReference type="SUPFAM" id="SSF55120">
    <property type="entry name" value="Pseudouridine synthase"/>
    <property type="match status" value="1"/>
</dbReference>
<proteinExistence type="inferred from homology"/>
<dbReference type="GO" id="GO:0031119">
    <property type="term" value="P:tRNA pseudouridine synthesis"/>
    <property type="evidence" value="ECO:0007669"/>
    <property type="project" value="UniProtKB-UniRule"/>
</dbReference>
<dbReference type="PANTHER" id="PTHR13767">
    <property type="entry name" value="TRNA-PSEUDOURIDINE SYNTHASE"/>
    <property type="match status" value="1"/>
</dbReference>
<accession>A0A346Y0Q8</accession>
<comment type="similarity">
    <text evidence="2 5">Belongs to the pseudouridine synthase TruB family. Type 1 subfamily.</text>
</comment>
<dbReference type="GO" id="GO:0003723">
    <property type="term" value="F:RNA binding"/>
    <property type="evidence" value="ECO:0007669"/>
    <property type="project" value="InterPro"/>
</dbReference>
<keyword evidence="4 5" id="KW-0413">Isomerase</keyword>
<feature type="domain" description="tRNA pseudouridine synthase II TruB subfamily 2 C-terminal" evidence="8">
    <location>
        <begin position="268"/>
        <end position="322"/>
    </location>
</feature>
<dbReference type="NCBIfam" id="TIGR00431">
    <property type="entry name" value="TruB"/>
    <property type="match status" value="1"/>
</dbReference>
<dbReference type="InterPro" id="IPR032819">
    <property type="entry name" value="TruB_C"/>
</dbReference>
<evidence type="ECO:0000256" key="6">
    <source>
        <dbReference type="SAM" id="MobiDB-lite"/>
    </source>
</evidence>
<dbReference type="EMBL" id="CP031165">
    <property type="protein sequence ID" value="AXV08055.1"/>
    <property type="molecule type" value="Genomic_DNA"/>
</dbReference>
<evidence type="ECO:0000259" key="9">
    <source>
        <dbReference type="Pfam" id="PF16198"/>
    </source>
</evidence>
<evidence type="ECO:0000313" key="10">
    <source>
        <dbReference type="EMBL" id="AXV08055.1"/>
    </source>
</evidence>
<dbReference type="RefSeq" id="WP_114592455.1">
    <property type="nucleotide sequence ID" value="NZ_CP031165.1"/>
</dbReference>
<evidence type="ECO:0000256" key="3">
    <source>
        <dbReference type="ARBA" id="ARBA00022694"/>
    </source>
</evidence>
<dbReference type="OrthoDB" id="9802309at2"/>
<feature type="compositionally biased region" description="Basic residues" evidence="6">
    <location>
        <begin position="46"/>
        <end position="62"/>
    </location>
</feature>
<evidence type="ECO:0000256" key="2">
    <source>
        <dbReference type="ARBA" id="ARBA00005642"/>
    </source>
</evidence>
<dbReference type="Gene3D" id="3.30.2350.10">
    <property type="entry name" value="Pseudouridine synthase"/>
    <property type="match status" value="1"/>
</dbReference>
<feature type="compositionally biased region" description="Low complexity" evidence="6">
    <location>
        <begin position="1"/>
        <end position="15"/>
    </location>
</feature>
<evidence type="ECO:0000313" key="11">
    <source>
        <dbReference type="Proteomes" id="UP000264006"/>
    </source>
</evidence>
<dbReference type="AlphaFoldDB" id="A0A346Y0Q8"/>
<dbReference type="Pfam" id="PF09142">
    <property type="entry name" value="TruB_C"/>
    <property type="match status" value="1"/>
</dbReference>
<dbReference type="GO" id="GO:0160148">
    <property type="term" value="F:tRNA pseudouridine(55) synthase activity"/>
    <property type="evidence" value="ECO:0007669"/>
    <property type="project" value="UniProtKB-EC"/>
</dbReference>
<dbReference type="PANTHER" id="PTHR13767:SF2">
    <property type="entry name" value="PSEUDOURIDYLATE SYNTHASE TRUB1"/>
    <property type="match status" value="1"/>
</dbReference>
<dbReference type="Pfam" id="PF16198">
    <property type="entry name" value="TruB_C_2"/>
    <property type="match status" value="1"/>
</dbReference>
<dbReference type="Proteomes" id="UP000264006">
    <property type="component" value="Chromosome"/>
</dbReference>
<feature type="region of interest" description="Disordered" evidence="6">
    <location>
        <begin position="46"/>
        <end position="68"/>
    </location>
</feature>
<dbReference type="HAMAP" id="MF_01080">
    <property type="entry name" value="TruB_bact"/>
    <property type="match status" value="1"/>
</dbReference>
<dbReference type="SUPFAM" id="SSF88697">
    <property type="entry name" value="PUA domain-like"/>
    <property type="match status" value="1"/>
</dbReference>
<sequence length="323" mass="34251">MTATPPDTSTSSTADRGPLAPDVEGVLVVDKPLGVTSHDVVAKVRRIVGSKPGRRGKRKGPKVGHAGTLDPDASGVLVVCIGRATKLVPYLQASQKTYDARMRLGRTTDTLDNEGVETSRTDASHITEEMVCEALHAFVGDIEQIPPMVSAVKVDGERLYEKARRGEEVERKPRPVTIHDIVMADFDPGDQPSTSFLVTCTAGTYVRTLAADVGERLGVGAHLTGLRRLGSGRFSIEDATSLETLQVMAEEGTFGEAVMSMADAMADYPAVALDAEQAALVSNGRGIPATGHDGPVSILDPAGQLIAVMRDQGRLARPEVVFN</sequence>
<feature type="active site" description="Nucleophile" evidence="5">
    <location>
        <position position="70"/>
    </location>
</feature>
<name>A0A346Y0Q8_9ACTN</name>
<dbReference type="InterPro" id="IPR014780">
    <property type="entry name" value="tRNA_psdUridine_synth_TruB"/>
</dbReference>
<dbReference type="InterPro" id="IPR020103">
    <property type="entry name" value="PsdUridine_synth_cat_dom_sf"/>
</dbReference>
<keyword evidence="11" id="KW-1185">Reference proteome</keyword>
<comment type="function">
    <text evidence="5">Responsible for synthesis of pseudouridine from uracil-55 in the psi GC loop of transfer RNAs.</text>
</comment>
<evidence type="ECO:0000256" key="1">
    <source>
        <dbReference type="ARBA" id="ARBA00000385"/>
    </source>
</evidence>
<feature type="region of interest" description="Disordered" evidence="6">
    <location>
        <begin position="1"/>
        <end position="20"/>
    </location>
</feature>
<dbReference type="GO" id="GO:1990481">
    <property type="term" value="P:mRNA pseudouridine synthesis"/>
    <property type="evidence" value="ECO:0007669"/>
    <property type="project" value="TreeGrafter"/>
</dbReference>
<comment type="catalytic activity">
    <reaction evidence="1 5">
        <text>uridine(55) in tRNA = pseudouridine(55) in tRNA</text>
        <dbReference type="Rhea" id="RHEA:42532"/>
        <dbReference type="Rhea" id="RHEA-COMP:10101"/>
        <dbReference type="Rhea" id="RHEA-COMP:10102"/>
        <dbReference type="ChEBI" id="CHEBI:65314"/>
        <dbReference type="ChEBI" id="CHEBI:65315"/>
        <dbReference type="EC" id="5.4.99.25"/>
    </reaction>
</comment>
<dbReference type="CDD" id="cd02573">
    <property type="entry name" value="PseudoU_synth_EcTruB"/>
    <property type="match status" value="1"/>
</dbReference>
<dbReference type="KEGG" id="euz:DVS28_a3380"/>
<evidence type="ECO:0000256" key="5">
    <source>
        <dbReference type="HAMAP-Rule" id="MF_01080"/>
    </source>
</evidence>
<reference evidence="10 11" key="1">
    <citation type="submission" date="2018-09" db="EMBL/GenBank/DDBJ databases">
        <title>Complete genome sequence of Euzebya sp. DY32-46 isolated from seawater of Pacific Ocean.</title>
        <authorList>
            <person name="Xu L."/>
            <person name="Wu Y.-H."/>
            <person name="Xu X.-W."/>
        </authorList>
    </citation>
    <scope>NUCLEOTIDE SEQUENCE [LARGE SCALE GENOMIC DNA]</scope>
    <source>
        <strain evidence="10 11">DY32-46</strain>
    </source>
</reference>
<evidence type="ECO:0000259" key="7">
    <source>
        <dbReference type="Pfam" id="PF01509"/>
    </source>
</evidence>
<feature type="domain" description="Pseudouridine synthase II N-terminal" evidence="7">
    <location>
        <begin position="61"/>
        <end position="206"/>
    </location>
</feature>
<feature type="domain" description="tRNA pseudouridylate synthase B C-terminal" evidence="9">
    <location>
        <begin position="207"/>
        <end position="248"/>
    </location>
</feature>
<organism evidence="10 11">
    <name type="scientific">Euzebya pacifica</name>
    <dbReference type="NCBI Taxonomy" id="1608957"/>
    <lineage>
        <taxon>Bacteria</taxon>
        <taxon>Bacillati</taxon>
        <taxon>Actinomycetota</taxon>
        <taxon>Nitriliruptoria</taxon>
        <taxon>Euzebyales</taxon>
    </lineage>
</organism>
<evidence type="ECO:0000256" key="4">
    <source>
        <dbReference type="ARBA" id="ARBA00023235"/>
    </source>
</evidence>
<keyword evidence="3 5" id="KW-0819">tRNA processing</keyword>
<dbReference type="EC" id="5.4.99.25" evidence="5"/>
<dbReference type="InterPro" id="IPR002501">
    <property type="entry name" value="PsdUridine_synth_N"/>
</dbReference>
<evidence type="ECO:0000259" key="8">
    <source>
        <dbReference type="Pfam" id="PF09142"/>
    </source>
</evidence>